<feature type="domain" description="Acyclic terpene utilisation N-terminal" evidence="1">
    <location>
        <begin position="8"/>
        <end position="445"/>
    </location>
</feature>
<organism evidence="2">
    <name type="scientific">Roseihalotalea indica</name>
    <dbReference type="NCBI Taxonomy" id="2867963"/>
    <lineage>
        <taxon>Bacteria</taxon>
        <taxon>Pseudomonadati</taxon>
        <taxon>Bacteroidota</taxon>
        <taxon>Cytophagia</taxon>
        <taxon>Cytophagales</taxon>
        <taxon>Catalimonadaceae</taxon>
        <taxon>Roseihalotalea</taxon>
    </lineage>
</organism>
<evidence type="ECO:0000313" key="2">
    <source>
        <dbReference type="EMBL" id="WKN39261.1"/>
    </source>
</evidence>
<protein>
    <submittedName>
        <fullName evidence="2">DUF1446 domain-containing protein</fullName>
    </submittedName>
</protein>
<dbReference type="AlphaFoldDB" id="A0AA49GSK1"/>
<dbReference type="PANTHER" id="PTHR47472:SF1">
    <property type="entry name" value="DUF1446-DOMAIN-CONTAINING PROTEIN"/>
    <property type="match status" value="1"/>
</dbReference>
<accession>A0AA49GSK1</accession>
<dbReference type="EMBL" id="CP120682">
    <property type="protein sequence ID" value="WKN39261.1"/>
    <property type="molecule type" value="Genomic_DNA"/>
</dbReference>
<dbReference type="PANTHER" id="PTHR47472">
    <property type="entry name" value="PROPIONYL-COA CARBOXYLASE"/>
    <property type="match status" value="1"/>
</dbReference>
<evidence type="ECO:0000259" key="1">
    <source>
        <dbReference type="Pfam" id="PF07287"/>
    </source>
</evidence>
<reference evidence="2" key="2">
    <citation type="journal article" date="2024" name="Antonie Van Leeuwenhoek">
        <title>Roseihalotalea indica gen. nov., sp. nov., a halophilic Bacteroidetes from mesopelagic Southwest Indian Ocean with higher carbohydrate metabolic potential.</title>
        <authorList>
            <person name="Chen B."/>
            <person name="Zhang M."/>
            <person name="Lin D."/>
            <person name="Ye J."/>
            <person name="Tang K."/>
        </authorList>
    </citation>
    <scope>NUCLEOTIDE SEQUENCE</scope>
    <source>
        <strain evidence="2">TK19036</strain>
    </source>
</reference>
<dbReference type="Pfam" id="PF07287">
    <property type="entry name" value="AtuA"/>
    <property type="match status" value="1"/>
</dbReference>
<sequence length="451" mass="48542">MVNVTKKIRIGSGAGYGGDRLEPALTLLEYGKLDYIGFECLAERTIALAQKEKQRDTSRGYNPLLEYRMEKVLPLAYKNKAKVITNMGAANPESAMQVVGNMATDLGLTGMKIAAVLGDDIFPAIDQYLDYPILETGEPLSSLSGKILSANAYLGIQPIVQALDEGADIIITGRVADPALFLAPLIYEFNWSFTDYDKLGKGTLLGHLLECAGQISGGYFADPDKKDVPDLWDLGFPYAEVDASGEGFISKVEGTGGLISPATCTEQLLYEIHDPARYLTPDCVADFSRVMFSDAGKNKVAFQGATGTTATNTYKVSVGYQNGYFGGGEISYGGPNCVERVRLAAEVVRRRLEMQQIDAEDLRFDLIGINSVSPLQTSSTVEVSEVRLRVAGRTQNRADAQKIANEVEALYTNGPAGGGGATKLVEEVISVASILVPKAAISTNVIYQQIQ</sequence>
<dbReference type="InterPro" id="IPR010839">
    <property type="entry name" value="AtuA_N"/>
</dbReference>
<name>A0AA49GSK1_9BACT</name>
<gene>
    <name evidence="2" type="ORF">K4G66_11215</name>
</gene>
<proteinExistence type="predicted"/>
<reference evidence="2" key="1">
    <citation type="journal article" date="2023" name="Comput. Struct. Biotechnol. J.">
        <title>Discovery of a novel marine Bacteroidetes with a rich repertoire of carbohydrate-active enzymes.</title>
        <authorList>
            <person name="Chen B."/>
            <person name="Liu G."/>
            <person name="Chen Q."/>
            <person name="Wang H."/>
            <person name="Liu L."/>
            <person name="Tang K."/>
        </authorList>
    </citation>
    <scope>NUCLEOTIDE SEQUENCE</scope>
    <source>
        <strain evidence="2">TK19036</strain>
    </source>
</reference>